<dbReference type="OrthoDB" id="9796575at2"/>
<feature type="region of interest" description="Disordered" evidence="3">
    <location>
        <begin position="111"/>
        <end position="138"/>
    </location>
</feature>
<dbReference type="Pfam" id="PF03658">
    <property type="entry name" value="Ub-RnfH"/>
    <property type="match status" value="1"/>
</dbReference>
<dbReference type="PANTHER" id="PTHR37483:SF1">
    <property type="entry name" value="UPF0125 PROTEIN RATB"/>
    <property type="match status" value="1"/>
</dbReference>
<dbReference type="InterPro" id="IPR037021">
    <property type="entry name" value="RnfH_sf"/>
</dbReference>
<accession>A0A3R8S0Z4</accession>
<organism evidence="4 5">
    <name type="scientific">Aquabacterium soli</name>
    <dbReference type="NCBI Taxonomy" id="2493092"/>
    <lineage>
        <taxon>Bacteria</taxon>
        <taxon>Pseudomonadati</taxon>
        <taxon>Pseudomonadota</taxon>
        <taxon>Betaproteobacteria</taxon>
        <taxon>Burkholderiales</taxon>
        <taxon>Aquabacterium</taxon>
    </lineage>
</organism>
<keyword evidence="5" id="KW-1185">Reference proteome</keyword>
<dbReference type="Proteomes" id="UP000269265">
    <property type="component" value="Unassembled WGS sequence"/>
</dbReference>
<proteinExistence type="inferred from homology"/>
<evidence type="ECO:0000256" key="1">
    <source>
        <dbReference type="ARBA" id="ARBA00010645"/>
    </source>
</evidence>
<protein>
    <recommendedName>
        <fullName evidence="2">UPF0125 protein EIP75_15035</fullName>
    </recommendedName>
</protein>
<dbReference type="PANTHER" id="PTHR37483">
    <property type="entry name" value="UPF0125 PROTEIN RATB"/>
    <property type="match status" value="1"/>
</dbReference>
<dbReference type="InterPro" id="IPR005346">
    <property type="entry name" value="RnfH"/>
</dbReference>
<evidence type="ECO:0000256" key="3">
    <source>
        <dbReference type="SAM" id="MobiDB-lite"/>
    </source>
</evidence>
<gene>
    <name evidence="4" type="ORF">EIP75_15035</name>
</gene>
<name>A0A3R8S0Z4_9BURK</name>
<evidence type="ECO:0000313" key="5">
    <source>
        <dbReference type="Proteomes" id="UP000269265"/>
    </source>
</evidence>
<dbReference type="EMBL" id="RSED01000011">
    <property type="protein sequence ID" value="RRS03553.1"/>
    <property type="molecule type" value="Genomic_DNA"/>
</dbReference>
<dbReference type="SUPFAM" id="SSF54285">
    <property type="entry name" value="MoaD/ThiS"/>
    <property type="match status" value="1"/>
</dbReference>
<reference evidence="4 5" key="1">
    <citation type="submission" date="2018-12" db="EMBL/GenBank/DDBJ databases">
        <title>The whole draft genome of Aquabacterium sp. SJQ9.</title>
        <authorList>
            <person name="Sun L."/>
            <person name="Gao X."/>
            <person name="Chen W."/>
            <person name="Huang K."/>
        </authorList>
    </citation>
    <scope>NUCLEOTIDE SEQUENCE [LARGE SCALE GENOMIC DNA]</scope>
    <source>
        <strain evidence="4 5">SJQ9</strain>
    </source>
</reference>
<dbReference type="InterPro" id="IPR016155">
    <property type="entry name" value="Mopterin_synth/thiamin_S_b"/>
</dbReference>
<dbReference type="Gene3D" id="3.10.20.280">
    <property type="entry name" value="RnfH-like"/>
    <property type="match status" value="1"/>
</dbReference>
<evidence type="ECO:0000313" key="4">
    <source>
        <dbReference type="EMBL" id="RRS03553.1"/>
    </source>
</evidence>
<dbReference type="HAMAP" id="MF_00460">
    <property type="entry name" value="UPF0125_RnfH"/>
    <property type="match status" value="1"/>
</dbReference>
<sequence length="138" mass="14568">MALAETPPGSAAAPDQVSGPLAVEVALSPGPRQVRLVALSLPPGATVADALRASGLFAQDDAALSTLHVGIWGRKAPLDAVLREGDRIECYRALKVDPKEARRVRYRAHGEKLPKGIHRPRGRAVDLAQGQVSDEPAD</sequence>
<comment type="similarity">
    <text evidence="1 2">Belongs to the UPF0125 (RnfH) family.</text>
</comment>
<evidence type="ECO:0000256" key="2">
    <source>
        <dbReference type="HAMAP-Rule" id="MF_00460"/>
    </source>
</evidence>
<dbReference type="AlphaFoldDB" id="A0A3R8S0Z4"/>
<comment type="caution">
    <text evidence="4">The sequence shown here is derived from an EMBL/GenBank/DDBJ whole genome shotgun (WGS) entry which is preliminary data.</text>
</comment>